<dbReference type="OrthoDB" id="2266637at2759"/>
<dbReference type="Gene3D" id="3.30.420.10">
    <property type="entry name" value="Ribonuclease H-like superfamily/Ribonuclease H"/>
    <property type="match status" value="1"/>
</dbReference>
<dbReference type="SUPFAM" id="SSF46689">
    <property type="entry name" value="Homeodomain-like"/>
    <property type="match status" value="1"/>
</dbReference>
<gene>
    <name evidence="2" type="ORF">PsYK624_028620</name>
</gene>
<keyword evidence="3" id="KW-1185">Reference proteome</keyword>
<dbReference type="Proteomes" id="UP000703269">
    <property type="component" value="Unassembled WGS sequence"/>
</dbReference>
<dbReference type="PANTHER" id="PTHR46564:SF1">
    <property type="entry name" value="TRANSPOSASE"/>
    <property type="match status" value="1"/>
</dbReference>
<evidence type="ECO:0000313" key="3">
    <source>
        <dbReference type="Proteomes" id="UP000703269"/>
    </source>
</evidence>
<evidence type="ECO:0000259" key="1">
    <source>
        <dbReference type="Pfam" id="PF13358"/>
    </source>
</evidence>
<evidence type="ECO:0000313" key="2">
    <source>
        <dbReference type="EMBL" id="GJE86780.1"/>
    </source>
</evidence>
<protein>
    <submittedName>
        <fullName evidence="2">Transposase domain-containing protein</fullName>
    </submittedName>
</protein>
<dbReference type="GO" id="GO:0003676">
    <property type="term" value="F:nucleic acid binding"/>
    <property type="evidence" value="ECO:0007669"/>
    <property type="project" value="InterPro"/>
</dbReference>
<dbReference type="InterPro" id="IPR012337">
    <property type="entry name" value="RNaseH-like_sf"/>
</dbReference>
<organism evidence="2 3">
    <name type="scientific">Phanerochaete sordida</name>
    <dbReference type="NCBI Taxonomy" id="48140"/>
    <lineage>
        <taxon>Eukaryota</taxon>
        <taxon>Fungi</taxon>
        <taxon>Dikarya</taxon>
        <taxon>Basidiomycota</taxon>
        <taxon>Agaricomycotina</taxon>
        <taxon>Agaricomycetes</taxon>
        <taxon>Polyporales</taxon>
        <taxon>Phanerochaetaceae</taxon>
        <taxon>Phanerochaete</taxon>
    </lineage>
</organism>
<dbReference type="InterPro" id="IPR036397">
    <property type="entry name" value="RNaseH_sf"/>
</dbReference>
<feature type="domain" description="Tc1-like transposase DDE" evidence="1">
    <location>
        <begin position="147"/>
        <end position="284"/>
    </location>
</feature>
<dbReference type="InterPro" id="IPR009057">
    <property type="entry name" value="Homeodomain-like_sf"/>
</dbReference>
<dbReference type="PANTHER" id="PTHR46564">
    <property type="entry name" value="TRANSPOSASE"/>
    <property type="match status" value="1"/>
</dbReference>
<dbReference type="InterPro" id="IPR047655">
    <property type="entry name" value="Transpos_IS630-like"/>
</dbReference>
<comment type="caution">
    <text evidence="2">The sequence shown here is derived from an EMBL/GenBank/DDBJ whole genome shotgun (WGS) entry which is preliminary data.</text>
</comment>
<name>A0A9P3G2N7_9APHY</name>
<dbReference type="AlphaFoldDB" id="A0A9P3G2N7"/>
<dbReference type="EMBL" id="BPQB01000004">
    <property type="protein sequence ID" value="GJE86780.1"/>
    <property type="molecule type" value="Genomic_DNA"/>
</dbReference>
<reference evidence="2 3" key="1">
    <citation type="submission" date="2021-08" db="EMBL/GenBank/DDBJ databases">
        <title>Draft Genome Sequence of Phanerochaete sordida strain YK-624.</title>
        <authorList>
            <person name="Mori T."/>
            <person name="Dohra H."/>
            <person name="Suzuki T."/>
            <person name="Kawagishi H."/>
            <person name="Hirai H."/>
        </authorList>
    </citation>
    <scope>NUCLEOTIDE SEQUENCE [LARGE SCALE GENOMIC DNA]</scope>
    <source>
        <strain evidence="2 3">YK-624</strain>
    </source>
</reference>
<proteinExistence type="predicted"/>
<sequence>MGNRHIPCAVKRAAVRLFERRCLPLPDILKCVDFSESTFWRAWRRYRATGDVINKPAVNRGRPRKLHHDDVHYLTSLVRHHPDWFLDELLDLLEENRFISVHFLTICRELQRAGLTTKQLQQIAKERDKNVRANFVRTVAKYTPVQLGFLDKTHKDERTKRRRRGRARRGHRARRRGVFVRGKRFTLEGCLTVDGIVASTVVAGSMTRDKFLEFLEYNVMPLTSPFPGPFSVLIMDNARIHHGEAIAELAERFGVHLVYLPPYSPNFNPIEEAFSKIKAWIRRNPDVFSDTEGLVYDLMQVVDVITPEDAEGYIAHAGYL</sequence>
<dbReference type="InterPro" id="IPR038717">
    <property type="entry name" value="Tc1-like_DDE_dom"/>
</dbReference>
<dbReference type="SUPFAM" id="SSF53098">
    <property type="entry name" value="Ribonuclease H-like"/>
    <property type="match status" value="1"/>
</dbReference>
<dbReference type="Pfam" id="PF13358">
    <property type="entry name" value="DDE_3"/>
    <property type="match status" value="1"/>
</dbReference>
<accession>A0A9P3G2N7</accession>
<dbReference type="NCBIfam" id="NF033545">
    <property type="entry name" value="transpos_IS630"/>
    <property type="match status" value="1"/>
</dbReference>